<keyword evidence="2" id="KW-1185">Reference proteome</keyword>
<dbReference type="Proteomes" id="UP000594402">
    <property type="component" value="Segment"/>
</dbReference>
<dbReference type="EMBL" id="MN602266">
    <property type="protein sequence ID" value="QGH74658.1"/>
    <property type="molecule type" value="Genomic_DNA"/>
</dbReference>
<protein>
    <submittedName>
        <fullName evidence="1">Uncharacterized protein</fullName>
    </submittedName>
</protein>
<organism evidence="1 2">
    <name type="scientific">Bacteriophage DSS3_VP1</name>
    <dbReference type="NCBI Taxonomy" id="2664196"/>
    <lineage>
        <taxon>Viruses</taxon>
        <taxon>Duplodnaviria</taxon>
        <taxon>Heunggongvirae</taxon>
        <taxon>Uroviricota</taxon>
        <taxon>Caudoviricetes</taxon>
        <taxon>Naomviridae</taxon>
        <taxon>Noahvirus</taxon>
        <taxon>Noahvirus arc</taxon>
    </lineage>
</organism>
<gene>
    <name evidence="1" type="ORF">DSS3VP1_00090</name>
</gene>
<evidence type="ECO:0000313" key="2">
    <source>
        <dbReference type="Proteomes" id="UP000594402"/>
    </source>
</evidence>
<proteinExistence type="predicted"/>
<name>A0A7S5KQD0_9CAUD</name>
<accession>A0A7S5KQD0</accession>
<evidence type="ECO:0000313" key="1">
    <source>
        <dbReference type="EMBL" id="QGH74658.1"/>
    </source>
</evidence>
<sequence length="91" mass="10101">MTSRKWKVGIISPSGCLWSLVLAILTGTSDGGLELMWVESFIQHVEDLAKDKSNVVLLKFYACGQEQTIALQPDMVERTEEGDVIILADFN</sequence>
<reference evidence="1 2" key="1">
    <citation type="submission" date="2019-10" db="EMBL/GenBank/DDBJ databases">
        <title>Isolation and characterisation of a new family of globally distributed lytic roseophage, the Naomivirus.</title>
        <authorList>
            <person name="Rihtman B."/>
            <person name="Puxty R.J."/>
            <person name="Hapeshi A."/>
            <person name="Zhan Y."/>
            <person name="Michinevski S."/>
            <person name="Waterfield N.R."/>
            <person name="Chen F."/>
            <person name="Millard A.D."/>
            <person name="Scanlan D.J."/>
            <person name="Chen Y."/>
        </authorList>
    </citation>
    <scope>NUCLEOTIDE SEQUENCE [LARGE SCALE GENOMIC DNA]</scope>
</reference>